<sequence length="85" mass="9448">MPRTWLKRQFMRKGPSSRRDATRRAVQVHDSPEAAATTGGGGFRTTCGCSMMVRCSYSSLCCTCNTTETPFRCYRVTPYKAAPSI</sequence>
<proteinExistence type="predicted"/>
<evidence type="ECO:0000313" key="2">
    <source>
        <dbReference type="EMBL" id="EYB86916.1"/>
    </source>
</evidence>
<name>A0A016S8Y1_9BILA</name>
<keyword evidence="3" id="KW-1185">Reference proteome</keyword>
<dbReference type="EMBL" id="JARK01001607">
    <property type="protein sequence ID" value="EYB86916.1"/>
    <property type="molecule type" value="Genomic_DNA"/>
</dbReference>
<dbReference type="Proteomes" id="UP000024635">
    <property type="component" value="Unassembled WGS sequence"/>
</dbReference>
<feature type="compositionally biased region" description="Basic residues" evidence="1">
    <location>
        <begin position="1"/>
        <end position="11"/>
    </location>
</feature>
<reference evidence="3" key="1">
    <citation type="journal article" date="2015" name="Nat. Genet.">
        <title>The genome and transcriptome of the zoonotic hookworm Ancylostoma ceylanicum identify infection-specific gene families.</title>
        <authorList>
            <person name="Schwarz E.M."/>
            <person name="Hu Y."/>
            <person name="Antoshechkin I."/>
            <person name="Miller M.M."/>
            <person name="Sternberg P.W."/>
            <person name="Aroian R.V."/>
        </authorList>
    </citation>
    <scope>NUCLEOTIDE SEQUENCE</scope>
    <source>
        <strain evidence="3">HY135</strain>
    </source>
</reference>
<gene>
    <name evidence="2" type="primary">Acey_s0271.g893</name>
    <name evidence="2" type="ORF">Y032_0271g893</name>
</gene>
<dbReference type="AlphaFoldDB" id="A0A016S8Y1"/>
<accession>A0A016S8Y1</accession>
<comment type="caution">
    <text evidence="2">The sequence shown here is derived from an EMBL/GenBank/DDBJ whole genome shotgun (WGS) entry which is preliminary data.</text>
</comment>
<organism evidence="2 3">
    <name type="scientific">Ancylostoma ceylanicum</name>
    <dbReference type="NCBI Taxonomy" id="53326"/>
    <lineage>
        <taxon>Eukaryota</taxon>
        <taxon>Metazoa</taxon>
        <taxon>Ecdysozoa</taxon>
        <taxon>Nematoda</taxon>
        <taxon>Chromadorea</taxon>
        <taxon>Rhabditida</taxon>
        <taxon>Rhabditina</taxon>
        <taxon>Rhabditomorpha</taxon>
        <taxon>Strongyloidea</taxon>
        <taxon>Ancylostomatidae</taxon>
        <taxon>Ancylostomatinae</taxon>
        <taxon>Ancylostoma</taxon>
    </lineage>
</organism>
<feature type="region of interest" description="Disordered" evidence="1">
    <location>
        <begin position="1"/>
        <end position="41"/>
    </location>
</feature>
<evidence type="ECO:0000313" key="3">
    <source>
        <dbReference type="Proteomes" id="UP000024635"/>
    </source>
</evidence>
<evidence type="ECO:0000256" key="1">
    <source>
        <dbReference type="SAM" id="MobiDB-lite"/>
    </source>
</evidence>
<protein>
    <submittedName>
        <fullName evidence="2">Uncharacterized protein</fullName>
    </submittedName>
</protein>